<name>A0A1A9WC02_9MUSC</name>
<sequence length="147" mass="17745">MLHYITLDYVTLRYTTLHYVTLLYIKLYPTSLIIINFYAVITFVNDFKHWRCLAWPGLAWPVVIVIVFMISCYFIKYSKLLRFKMGMFIKLNACHMVVIISSKIDSCCEAILLRHQICMYFRWEFLIQMKYPIQMKISHADEKFPYK</sequence>
<dbReference type="Proteomes" id="UP000091820">
    <property type="component" value="Unassembled WGS sequence"/>
</dbReference>
<protein>
    <submittedName>
        <fullName evidence="2">Uncharacterized protein</fullName>
    </submittedName>
</protein>
<proteinExistence type="predicted"/>
<dbReference type="AlphaFoldDB" id="A0A1A9WC02"/>
<accession>A0A1A9WC02</accession>
<organism evidence="2 3">
    <name type="scientific">Glossina brevipalpis</name>
    <dbReference type="NCBI Taxonomy" id="37001"/>
    <lineage>
        <taxon>Eukaryota</taxon>
        <taxon>Metazoa</taxon>
        <taxon>Ecdysozoa</taxon>
        <taxon>Arthropoda</taxon>
        <taxon>Hexapoda</taxon>
        <taxon>Insecta</taxon>
        <taxon>Pterygota</taxon>
        <taxon>Neoptera</taxon>
        <taxon>Endopterygota</taxon>
        <taxon>Diptera</taxon>
        <taxon>Brachycera</taxon>
        <taxon>Muscomorpha</taxon>
        <taxon>Hippoboscoidea</taxon>
        <taxon>Glossinidae</taxon>
        <taxon>Glossina</taxon>
    </lineage>
</organism>
<keyword evidence="1" id="KW-0812">Transmembrane</keyword>
<reference evidence="3" key="1">
    <citation type="submission" date="2014-03" db="EMBL/GenBank/DDBJ databases">
        <authorList>
            <person name="Aksoy S."/>
            <person name="Warren W."/>
            <person name="Wilson R.K."/>
        </authorList>
    </citation>
    <scope>NUCLEOTIDE SEQUENCE [LARGE SCALE GENOMIC DNA]</scope>
    <source>
        <strain evidence="3">IAEA</strain>
    </source>
</reference>
<feature type="transmembrane region" description="Helical" evidence="1">
    <location>
        <begin position="21"/>
        <end position="41"/>
    </location>
</feature>
<reference evidence="2" key="2">
    <citation type="submission" date="2020-05" db="UniProtKB">
        <authorList>
            <consortium name="EnsemblMetazoa"/>
        </authorList>
    </citation>
    <scope>IDENTIFICATION</scope>
    <source>
        <strain evidence="2">IAEA</strain>
    </source>
</reference>
<dbReference type="EnsemblMetazoa" id="GBRI013965-RA">
    <property type="protein sequence ID" value="GBRI013965-PA"/>
    <property type="gene ID" value="GBRI013965"/>
</dbReference>
<keyword evidence="1" id="KW-0472">Membrane</keyword>
<keyword evidence="3" id="KW-1185">Reference proteome</keyword>
<evidence type="ECO:0000313" key="3">
    <source>
        <dbReference type="Proteomes" id="UP000091820"/>
    </source>
</evidence>
<keyword evidence="1" id="KW-1133">Transmembrane helix</keyword>
<evidence type="ECO:0000313" key="2">
    <source>
        <dbReference type="EnsemblMetazoa" id="GBRI013965-PA"/>
    </source>
</evidence>
<evidence type="ECO:0000256" key="1">
    <source>
        <dbReference type="SAM" id="Phobius"/>
    </source>
</evidence>
<feature type="transmembrane region" description="Helical" evidence="1">
    <location>
        <begin position="53"/>
        <end position="75"/>
    </location>
</feature>
<dbReference type="VEuPathDB" id="VectorBase:GBRI013965"/>